<dbReference type="PROSITE" id="PS50943">
    <property type="entry name" value="HTH_CROC1"/>
    <property type="match status" value="1"/>
</dbReference>
<dbReference type="RefSeq" id="WP_042598361.1">
    <property type="nucleotide sequence ID" value="NZ_JABWHT010000004.1"/>
</dbReference>
<proteinExistence type="predicted"/>
<comment type="caution">
    <text evidence="5">The sequence shown here is derived from an EMBL/GenBank/DDBJ whole genome shotgun (WGS) entry which is preliminary data.</text>
</comment>
<dbReference type="EMBL" id="NTUS01000005">
    <property type="protein sequence ID" value="PFB10338.1"/>
    <property type="molecule type" value="Genomic_DNA"/>
</dbReference>
<sequence>MPRNFKTANDDMMAKKMSENIKTLMKRKGLRQIDLSDKTGIKRSTISNYVNGKTIIPMVALQRIANALGVTKSEIVELDESKTIEVIGIKKVPVYDAIKSEFGSTSFSDPIEYIDTPFSWISEGNFFYINVKDNSMPGIFEGHKVLVMQTSSLENGDMALVSVNNEIMIRRIYKDGNSITLDSIYKKDIIDDRKTLFSIIGRVKKVIGDF</sequence>
<dbReference type="Proteomes" id="UP000220397">
    <property type="component" value="Unassembled WGS sequence"/>
</dbReference>
<dbReference type="Gene3D" id="2.10.109.10">
    <property type="entry name" value="Umud Fragment, subunit A"/>
    <property type="match status" value="1"/>
</dbReference>
<dbReference type="InterPro" id="IPR015927">
    <property type="entry name" value="Peptidase_S24_S26A/B/C"/>
</dbReference>
<reference evidence="5 6" key="1">
    <citation type="submission" date="2017-09" db="EMBL/GenBank/DDBJ databases">
        <title>Large-scale bioinformatics analysis of Bacillus genomes uncovers conserved roles of natural products in bacterial physiology.</title>
        <authorList>
            <consortium name="Agbiome Team Llc"/>
            <person name="Bleich R.M."/>
            <person name="Kirk G.J."/>
            <person name="Santa Maria K.C."/>
            <person name="Allen S.E."/>
            <person name="Farag S."/>
            <person name="Shank E.A."/>
            <person name="Bowers A."/>
        </authorList>
    </citation>
    <scope>NUCLEOTIDE SEQUENCE [LARGE SCALE GENOMIC DNA]</scope>
    <source>
        <strain evidence="5 6">AFS015413</strain>
    </source>
</reference>
<keyword evidence="1" id="KW-0805">Transcription regulation</keyword>
<dbReference type="InterPro" id="IPR039418">
    <property type="entry name" value="LexA-like"/>
</dbReference>
<dbReference type="InterPro" id="IPR036286">
    <property type="entry name" value="LexA/Signal_pep-like_sf"/>
</dbReference>
<dbReference type="CDD" id="cd06529">
    <property type="entry name" value="S24_LexA-like"/>
    <property type="match status" value="1"/>
</dbReference>
<dbReference type="PANTHER" id="PTHR40661">
    <property type="match status" value="1"/>
</dbReference>
<gene>
    <name evidence="5" type="ORF">CN398_00580</name>
</gene>
<evidence type="ECO:0000256" key="2">
    <source>
        <dbReference type="ARBA" id="ARBA00023125"/>
    </source>
</evidence>
<keyword evidence="2" id="KW-0238">DNA-binding</keyword>
<keyword evidence="3" id="KW-0804">Transcription</keyword>
<dbReference type="InterPro" id="IPR010982">
    <property type="entry name" value="Lambda_DNA-bd_dom_sf"/>
</dbReference>
<evidence type="ECO:0000313" key="5">
    <source>
        <dbReference type="EMBL" id="PFB10338.1"/>
    </source>
</evidence>
<dbReference type="AlphaFoldDB" id="A0A9X6Z6G9"/>
<dbReference type="Gene3D" id="1.10.260.40">
    <property type="entry name" value="lambda repressor-like DNA-binding domains"/>
    <property type="match status" value="1"/>
</dbReference>
<evidence type="ECO:0000256" key="1">
    <source>
        <dbReference type="ARBA" id="ARBA00023015"/>
    </source>
</evidence>
<evidence type="ECO:0000256" key="3">
    <source>
        <dbReference type="ARBA" id="ARBA00023163"/>
    </source>
</evidence>
<evidence type="ECO:0000313" key="6">
    <source>
        <dbReference type="Proteomes" id="UP000220397"/>
    </source>
</evidence>
<organism evidence="5 6">
    <name type="scientific">Bacillus thuringiensis</name>
    <dbReference type="NCBI Taxonomy" id="1428"/>
    <lineage>
        <taxon>Bacteria</taxon>
        <taxon>Bacillati</taxon>
        <taxon>Bacillota</taxon>
        <taxon>Bacilli</taxon>
        <taxon>Bacillales</taxon>
        <taxon>Bacillaceae</taxon>
        <taxon>Bacillus</taxon>
        <taxon>Bacillus cereus group</taxon>
    </lineage>
</organism>
<dbReference type="SUPFAM" id="SSF51306">
    <property type="entry name" value="LexA/Signal peptidase"/>
    <property type="match status" value="1"/>
</dbReference>
<dbReference type="SUPFAM" id="SSF47413">
    <property type="entry name" value="lambda repressor-like DNA-binding domains"/>
    <property type="match status" value="1"/>
</dbReference>
<feature type="domain" description="HTH cro/C1-type" evidence="4">
    <location>
        <begin position="21"/>
        <end position="75"/>
    </location>
</feature>
<dbReference type="InterPro" id="IPR001387">
    <property type="entry name" value="Cro/C1-type_HTH"/>
</dbReference>
<dbReference type="CDD" id="cd00093">
    <property type="entry name" value="HTH_XRE"/>
    <property type="match status" value="1"/>
</dbReference>
<dbReference type="Pfam" id="PF00717">
    <property type="entry name" value="Peptidase_S24"/>
    <property type="match status" value="1"/>
</dbReference>
<dbReference type="GO" id="GO:0003677">
    <property type="term" value="F:DNA binding"/>
    <property type="evidence" value="ECO:0007669"/>
    <property type="project" value="UniProtKB-KW"/>
</dbReference>
<protein>
    <recommendedName>
        <fullName evidence="4">HTH cro/C1-type domain-containing protein</fullName>
    </recommendedName>
</protein>
<name>A0A9X6Z6G9_BACTU</name>
<dbReference type="PANTHER" id="PTHR40661:SF1">
    <property type="entry name" value="HTH CRO_C1-TYPE DOMAIN-CONTAINING PROTEIN"/>
    <property type="match status" value="1"/>
</dbReference>
<dbReference type="Pfam" id="PF01381">
    <property type="entry name" value="HTH_3"/>
    <property type="match status" value="1"/>
</dbReference>
<accession>A0A9X6Z6G9</accession>
<dbReference type="SMART" id="SM00530">
    <property type="entry name" value="HTH_XRE"/>
    <property type="match status" value="1"/>
</dbReference>
<evidence type="ECO:0000259" key="4">
    <source>
        <dbReference type="PROSITE" id="PS50943"/>
    </source>
</evidence>